<gene>
    <name evidence="3" type="ORF">LOD99_11772</name>
    <name evidence="4" type="ORF">LOD99_11794</name>
</gene>
<dbReference type="AlphaFoldDB" id="A0AAV7JKT2"/>
<evidence type="ECO:0000313" key="4">
    <source>
        <dbReference type="EMBL" id="KAI6649429.1"/>
    </source>
</evidence>
<protein>
    <recommendedName>
        <fullName evidence="6">7TM GPCR serpentine receptor class x (Srx) domain-containing protein</fullName>
    </recommendedName>
</protein>
<keyword evidence="1" id="KW-0812">Transmembrane</keyword>
<evidence type="ECO:0000313" key="5">
    <source>
        <dbReference type="Proteomes" id="UP001165289"/>
    </source>
</evidence>
<proteinExistence type="predicted"/>
<dbReference type="EMBL" id="JAKMXF010000321">
    <property type="protein sequence ID" value="KAI6649429.1"/>
    <property type="molecule type" value="Genomic_DNA"/>
</dbReference>
<feature type="transmembrane region" description="Helical" evidence="1">
    <location>
        <begin position="167"/>
        <end position="194"/>
    </location>
</feature>
<accession>A0AAV7JKT2</accession>
<feature type="transmembrane region" description="Helical" evidence="1">
    <location>
        <begin position="25"/>
        <end position="47"/>
    </location>
</feature>
<evidence type="ECO:0008006" key="6">
    <source>
        <dbReference type="Google" id="ProtNLM"/>
    </source>
</evidence>
<evidence type="ECO:0000256" key="2">
    <source>
        <dbReference type="SAM" id="SignalP"/>
    </source>
</evidence>
<keyword evidence="5" id="KW-1185">Reference proteome</keyword>
<feature type="transmembrane region" description="Helical" evidence="1">
    <location>
        <begin position="107"/>
        <end position="133"/>
    </location>
</feature>
<reference evidence="3" key="1">
    <citation type="submission" date="2022-02" db="EMBL/GenBank/DDBJ databases">
        <authorList>
            <person name="Santini S."/>
            <person name="Jourda C."/>
            <person name="Belahbib H."/>
            <person name="Rocher C."/>
            <person name="Selva M."/>
            <person name="Borchiellini C."/>
            <person name="Renard E."/>
        </authorList>
    </citation>
    <scope>NUCLEOTIDE SEQUENCE</scope>
    <source>
        <strain evidence="3">SPO-2</strain>
    </source>
</reference>
<dbReference type="EMBL" id="JAKMXF010000321">
    <property type="protein sequence ID" value="KAI6649407.1"/>
    <property type="molecule type" value="Genomic_DNA"/>
</dbReference>
<comment type="caution">
    <text evidence="3">The sequence shown here is derived from an EMBL/GenBank/DDBJ whole genome shotgun (WGS) entry which is preliminary data.</text>
</comment>
<keyword evidence="1" id="KW-0472">Membrane</keyword>
<name>A0AAV7JKT2_9METZ</name>
<sequence length="232" mass="27573">MIWLFGASLLHLTYAARNELRSKSLLHFILIGMLINFVTVAVAYIPYTSLFGTIAQSWMEQISFIIVLFIAKKKFFPAMNSRVIDAYHLHNTNVYLQQKKLLKQYKLLVSFFLFTFELYIFKNIFFFNLYAIFQSICVNPCWFNVTYQIPMFTISESTNILLHKISAYFLIFGHIIDLIVYIDLILISLLFIYITSKRYLQRRYCDSKKDHYRYQVYSTRTTPLLSAAEKHY</sequence>
<dbReference type="Proteomes" id="UP001165289">
    <property type="component" value="Unassembled WGS sequence"/>
</dbReference>
<reference evidence="3 5" key="2">
    <citation type="journal article" date="2023" name="BMC Biol.">
        <title>The compact genome of the sponge Oopsacas minuta (Hexactinellida) is lacking key metazoan core genes.</title>
        <authorList>
            <person name="Santini S."/>
            <person name="Schenkelaars Q."/>
            <person name="Jourda C."/>
            <person name="Duchesne M."/>
            <person name="Belahbib H."/>
            <person name="Rocher C."/>
            <person name="Selva M."/>
            <person name="Riesgo A."/>
            <person name="Vervoort M."/>
            <person name="Leys S.P."/>
            <person name="Kodjabachian L."/>
            <person name="Le Bivic A."/>
            <person name="Borchiellini C."/>
            <person name="Claverie J.M."/>
            <person name="Renard E."/>
        </authorList>
    </citation>
    <scope>NUCLEOTIDE SEQUENCE [LARGE SCALE GENOMIC DNA]</scope>
    <source>
        <strain evidence="3">SPO-2</strain>
    </source>
</reference>
<keyword evidence="2" id="KW-0732">Signal</keyword>
<feature type="chain" id="PRO_5044715934" description="7TM GPCR serpentine receptor class x (Srx) domain-containing protein" evidence="2">
    <location>
        <begin position="16"/>
        <end position="232"/>
    </location>
</feature>
<evidence type="ECO:0000256" key="1">
    <source>
        <dbReference type="SAM" id="Phobius"/>
    </source>
</evidence>
<feature type="signal peptide" evidence="2">
    <location>
        <begin position="1"/>
        <end position="15"/>
    </location>
</feature>
<organism evidence="3 5">
    <name type="scientific">Oopsacas minuta</name>
    <dbReference type="NCBI Taxonomy" id="111878"/>
    <lineage>
        <taxon>Eukaryota</taxon>
        <taxon>Metazoa</taxon>
        <taxon>Porifera</taxon>
        <taxon>Hexactinellida</taxon>
        <taxon>Hexasterophora</taxon>
        <taxon>Lyssacinosida</taxon>
        <taxon>Leucopsacidae</taxon>
        <taxon>Oopsacas</taxon>
    </lineage>
</organism>
<evidence type="ECO:0000313" key="3">
    <source>
        <dbReference type="EMBL" id="KAI6649407.1"/>
    </source>
</evidence>
<keyword evidence="1" id="KW-1133">Transmembrane helix</keyword>